<organism evidence="2 3">
    <name type="scientific">candidate division WOR-1 bacterium DG_54_3</name>
    <dbReference type="NCBI Taxonomy" id="1703775"/>
    <lineage>
        <taxon>Bacteria</taxon>
        <taxon>Bacillati</taxon>
        <taxon>Saganbacteria</taxon>
    </lineage>
</organism>
<gene>
    <name evidence="2" type="ORF">AMJ44_03810</name>
</gene>
<dbReference type="Proteomes" id="UP000051861">
    <property type="component" value="Unassembled WGS sequence"/>
</dbReference>
<dbReference type="PANTHER" id="PTHR42924:SF3">
    <property type="entry name" value="POLYMERASE_HISTIDINOL PHOSPHATASE N-TERMINAL DOMAIN-CONTAINING PROTEIN"/>
    <property type="match status" value="1"/>
</dbReference>
<dbReference type="EMBL" id="LIZX01000024">
    <property type="protein sequence ID" value="KPJ69454.1"/>
    <property type="molecule type" value="Genomic_DNA"/>
</dbReference>
<dbReference type="AlphaFoldDB" id="A0A0S7Y3Y4"/>
<dbReference type="Pfam" id="PF13263">
    <property type="entry name" value="PHP_C"/>
    <property type="match status" value="1"/>
</dbReference>
<dbReference type="InterPro" id="IPR003141">
    <property type="entry name" value="Pol/His_phosphatase_N"/>
</dbReference>
<evidence type="ECO:0000313" key="3">
    <source>
        <dbReference type="Proteomes" id="UP000051861"/>
    </source>
</evidence>
<sequence length="236" mass="26293">MEFDLHIHSKYSYDSLLEPAKIVKAAKRKGLSGVAITDHNTIKGGMEALKYADDAFLVIVGEEVATDEGEIIGLFLKEDIKSKSALAIIKEIKDQGGVAVLAHPYKRTSRINMGIIKEIDAIEGFNSRAEMLSSSNKNRMALELAQKHNLPVIAGSDAHFLFEIGRGRCIIEERVLSSQKIKRAILSGEAKISGKSSSFFFESFSQIIKMVKLKQPLMLPRKVLKLFKGLYFKKKH</sequence>
<proteinExistence type="predicted"/>
<comment type="caution">
    <text evidence="2">The sequence shown here is derived from an EMBL/GenBank/DDBJ whole genome shotgun (WGS) entry which is preliminary data.</text>
</comment>
<dbReference type="PATRIC" id="fig|1703775.3.peg.889"/>
<name>A0A0S7Y3Y4_UNCSA</name>
<dbReference type="InterPro" id="IPR052018">
    <property type="entry name" value="PHP_domain"/>
</dbReference>
<feature type="domain" description="Polymerase/histidinol phosphatase N-terminal" evidence="1">
    <location>
        <begin position="3"/>
        <end position="68"/>
    </location>
</feature>
<dbReference type="Gene3D" id="3.20.20.140">
    <property type="entry name" value="Metal-dependent hydrolases"/>
    <property type="match status" value="1"/>
</dbReference>
<evidence type="ECO:0000259" key="1">
    <source>
        <dbReference type="SMART" id="SM00481"/>
    </source>
</evidence>
<accession>A0A0S7Y3Y4</accession>
<dbReference type="SMART" id="SM00481">
    <property type="entry name" value="POLIIIAc"/>
    <property type="match status" value="1"/>
</dbReference>
<dbReference type="PANTHER" id="PTHR42924">
    <property type="entry name" value="EXONUCLEASE"/>
    <property type="match status" value="1"/>
</dbReference>
<dbReference type="SUPFAM" id="SSF89550">
    <property type="entry name" value="PHP domain-like"/>
    <property type="match status" value="1"/>
</dbReference>
<protein>
    <recommendedName>
        <fullName evidence="1">Polymerase/histidinol phosphatase N-terminal domain-containing protein</fullName>
    </recommendedName>
</protein>
<dbReference type="CDD" id="cd07432">
    <property type="entry name" value="PHP_HisPPase"/>
    <property type="match status" value="1"/>
</dbReference>
<dbReference type="GO" id="GO:0004534">
    <property type="term" value="F:5'-3' RNA exonuclease activity"/>
    <property type="evidence" value="ECO:0007669"/>
    <property type="project" value="TreeGrafter"/>
</dbReference>
<dbReference type="GO" id="GO:0035312">
    <property type="term" value="F:5'-3' DNA exonuclease activity"/>
    <property type="evidence" value="ECO:0007669"/>
    <property type="project" value="TreeGrafter"/>
</dbReference>
<dbReference type="Pfam" id="PF02811">
    <property type="entry name" value="PHP"/>
    <property type="match status" value="1"/>
</dbReference>
<dbReference type="InterPro" id="IPR016195">
    <property type="entry name" value="Pol/histidinol_Pase-like"/>
</dbReference>
<reference evidence="2 3" key="1">
    <citation type="journal article" date="2015" name="Microbiome">
        <title>Genomic resolution of linkages in carbon, nitrogen, and sulfur cycling among widespread estuary sediment bacteria.</title>
        <authorList>
            <person name="Baker B.J."/>
            <person name="Lazar C.S."/>
            <person name="Teske A.P."/>
            <person name="Dick G.J."/>
        </authorList>
    </citation>
    <scope>NUCLEOTIDE SEQUENCE [LARGE SCALE GENOMIC DNA]</scope>
    <source>
        <strain evidence="2">DG_54_3</strain>
    </source>
</reference>
<evidence type="ECO:0000313" key="2">
    <source>
        <dbReference type="EMBL" id="KPJ69454.1"/>
    </source>
</evidence>
<dbReference type="InterPro" id="IPR004013">
    <property type="entry name" value="PHP_dom"/>
</dbReference>